<dbReference type="Proteomes" id="UP000724584">
    <property type="component" value="Unassembled WGS sequence"/>
</dbReference>
<evidence type="ECO:0000313" key="1">
    <source>
        <dbReference type="EMBL" id="KAH6635994.1"/>
    </source>
</evidence>
<feature type="non-terminal residue" evidence="1">
    <location>
        <position position="279"/>
    </location>
</feature>
<proteinExistence type="predicted"/>
<protein>
    <submittedName>
        <fullName evidence="1">Uncharacterized protein</fullName>
    </submittedName>
</protein>
<organism evidence="1 2">
    <name type="scientific">Chaetomium tenue</name>
    <dbReference type="NCBI Taxonomy" id="1854479"/>
    <lineage>
        <taxon>Eukaryota</taxon>
        <taxon>Fungi</taxon>
        <taxon>Dikarya</taxon>
        <taxon>Ascomycota</taxon>
        <taxon>Pezizomycotina</taxon>
        <taxon>Sordariomycetes</taxon>
        <taxon>Sordariomycetidae</taxon>
        <taxon>Sordariales</taxon>
        <taxon>Chaetomiaceae</taxon>
        <taxon>Chaetomium</taxon>
    </lineage>
</organism>
<reference evidence="1 2" key="1">
    <citation type="journal article" date="2021" name="Nat. Commun.">
        <title>Genetic determinants of endophytism in the Arabidopsis root mycobiome.</title>
        <authorList>
            <person name="Mesny F."/>
            <person name="Miyauchi S."/>
            <person name="Thiergart T."/>
            <person name="Pickel B."/>
            <person name="Atanasova L."/>
            <person name="Karlsson M."/>
            <person name="Huettel B."/>
            <person name="Barry K.W."/>
            <person name="Haridas S."/>
            <person name="Chen C."/>
            <person name="Bauer D."/>
            <person name="Andreopoulos W."/>
            <person name="Pangilinan J."/>
            <person name="LaButti K."/>
            <person name="Riley R."/>
            <person name="Lipzen A."/>
            <person name="Clum A."/>
            <person name="Drula E."/>
            <person name="Henrissat B."/>
            <person name="Kohler A."/>
            <person name="Grigoriev I.V."/>
            <person name="Martin F.M."/>
            <person name="Hacquard S."/>
        </authorList>
    </citation>
    <scope>NUCLEOTIDE SEQUENCE [LARGE SCALE GENOMIC DNA]</scope>
    <source>
        <strain evidence="1 2">MPI-SDFR-AT-0079</strain>
    </source>
</reference>
<accession>A0ACB7PB51</accession>
<comment type="caution">
    <text evidence="1">The sequence shown here is derived from an EMBL/GenBank/DDBJ whole genome shotgun (WGS) entry which is preliminary data.</text>
</comment>
<dbReference type="EMBL" id="JAGIZQ010000003">
    <property type="protein sequence ID" value="KAH6635994.1"/>
    <property type="molecule type" value="Genomic_DNA"/>
</dbReference>
<gene>
    <name evidence="1" type="ORF">F5144DRAFT_476572</name>
</gene>
<name>A0ACB7PB51_9PEZI</name>
<evidence type="ECO:0000313" key="2">
    <source>
        <dbReference type="Proteomes" id="UP000724584"/>
    </source>
</evidence>
<keyword evidence="2" id="KW-1185">Reference proteome</keyword>
<sequence>MADVRQAGLYLQAMAAKPPSSVTTQQLLDLAKVCLCRDHHMNQSQMERAVREWVPIVQRAMAAYAPAPAPVRPTPAPVKAPVPVFNTTSWQATNWQATLASQAAGFGVAKISTQSSQSTINGAQQQHADAPPSFTARNTTPIKTPEQELAAVQEQLATLRLENTELREKDRRLESLVKENSATRLRQEIERAATQKELSTLQDENRHLLQEQQRFAKLDSEYTAFRQRTEAELAATQEQVTELQSQSETLVSSQQEDLEILKAEHSEFLTQLERELEAV</sequence>